<keyword evidence="2" id="KW-1185">Reference proteome</keyword>
<protein>
    <submittedName>
        <fullName evidence="1">Nucleotidyltransferase domain-containing protein</fullName>
    </submittedName>
</protein>
<evidence type="ECO:0000313" key="1">
    <source>
        <dbReference type="EMBL" id="QQS98919.1"/>
    </source>
</evidence>
<dbReference type="AlphaFoldDB" id="A0A974NJN3"/>
<dbReference type="RefSeq" id="WP_040374675.1">
    <property type="nucleotide sequence ID" value="NZ_CP068053.1"/>
</dbReference>
<accession>A0A974NJN3</accession>
<sequence>MIDKISAELKRIEEHFQVKILYACESGSRAFGFPSPDSDYDVRFIYLHTKDWYLSIDQYRNVIERPICEQLDMNGWELTKALQLYRKSNPSLLEWLYSEIVYVQPYSVIDNMRGLFDAVYSTDTCLLHYLNMAKANYRTLLKKAQVSTKIYLTILRPILACKWMIVHPGFPPVDFSRLAGAVLPDGLLKNEVNTLVMNKRSGNIPSAKIDVQIIHHFIEKELIALSTYTATAAAYKKDSTELLNNLFRDALNEVWCRP</sequence>
<dbReference type="KEGG" id="ppsr:I6J18_14775"/>
<dbReference type="PANTHER" id="PTHR34817:SF2">
    <property type="entry name" value="NUCLEOTIDYLTRANSFERASE"/>
    <property type="match status" value="1"/>
</dbReference>
<reference evidence="1 2" key="1">
    <citation type="submission" date="2021-01" db="EMBL/GenBank/DDBJ databases">
        <title>FDA dAtabase for Regulatory Grade micrObial Sequences (FDA-ARGOS): Supporting development and validation of Infectious Disease Dx tests.</title>
        <authorList>
            <person name="Nelson B."/>
            <person name="Plummer A."/>
            <person name="Tallon L."/>
            <person name="Sadzewicz L."/>
            <person name="Zhao X."/>
            <person name="Boylan J."/>
            <person name="Ott S."/>
            <person name="Bowen H."/>
            <person name="Vavikolanu K."/>
            <person name="Mehta A."/>
            <person name="Aluvathingal J."/>
            <person name="Nadendla S."/>
            <person name="Myers T."/>
            <person name="Yan Y."/>
            <person name="Sichtig H."/>
        </authorList>
    </citation>
    <scope>NUCLEOTIDE SEQUENCE [LARGE SCALE GENOMIC DNA]</scope>
    <source>
        <strain evidence="1 2">FDAARGOS_1161</strain>
    </source>
</reference>
<evidence type="ECO:0000313" key="2">
    <source>
        <dbReference type="Proteomes" id="UP000595254"/>
    </source>
</evidence>
<dbReference type="PANTHER" id="PTHR34817">
    <property type="entry name" value="NUCLEOTIDYLTRANSFERASE"/>
    <property type="match status" value="1"/>
</dbReference>
<organism evidence="1 2">
    <name type="scientific">Peribacillus psychrosaccharolyticus</name>
    <name type="common">Bacillus psychrosaccharolyticus</name>
    <dbReference type="NCBI Taxonomy" id="1407"/>
    <lineage>
        <taxon>Bacteria</taxon>
        <taxon>Bacillati</taxon>
        <taxon>Bacillota</taxon>
        <taxon>Bacilli</taxon>
        <taxon>Bacillales</taxon>
        <taxon>Bacillaceae</taxon>
        <taxon>Peribacillus</taxon>
    </lineage>
</organism>
<dbReference type="EMBL" id="CP068053">
    <property type="protein sequence ID" value="QQS98919.1"/>
    <property type="molecule type" value="Genomic_DNA"/>
</dbReference>
<dbReference type="InterPro" id="IPR018775">
    <property type="entry name" value="RlaP"/>
</dbReference>
<gene>
    <name evidence="1" type="ORF">I6J18_14775</name>
</gene>
<proteinExistence type="predicted"/>
<dbReference type="Pfam" id="PF10127">
    <property type="entry name" value="RlaP"/>
    <property type="match status" value="1"/>
</dbReference>
<name>A0A974NJN3_PERPY</name>
<dbReference type="Proteomes" id="UP000595254">
    <property type="component" value="Chromosome"/>
</dbReference>